<dbReference type="Proteomes" id="UP000320653">
    <property type="component" value="Unassembled WGS sequence"/>
</dbReference>
<gene>
    <name evidence="1" type="ORF">FHW37_10187</name>
</gene>
<dbReference type="SUPFAM" id="SSF109604">
    <property type="entry name" value="HD-domain/PDEase-like"/>
    <property type="match status" value="1"/>
</dbReference>
<keyword evidence="2" id="KW-1185">Reference proteome</keyword>
<comment type="caution">
    <text evidence="1">The sequence shown here is derived from an EMBL/GenBank/DDBJ whole genome shotgun (WGS) entry which is preliminary data.</text>
</comment>
<sequence length="146" mass="16175">MSDQKLSYPQLLEKAIAIATEAHEGQSAKTGGPFIDHVARVAGAVADGDQKLVAWLHDVVEKGPGWSFERLHQEGFSKTVIDAVDAMSKRDGEDYFDFVRRSIENPLARPVKRADLTDNIWQMRQMGGDDGKFAEGLRILNETFGS</sequence>
<protein>
    <submittedName>
        <fullName evidence="1">HD domain-containing protein</fullName>
    </submittedName>
</protein>
<dbReference type="Gene3D" id="1.10.3210.10">
    <property type="entry name" value="Hypothetical protein af1432"/>
    <property type="match status" value="1"/>
</dbReference>
<evidence type="ECO:0000313" key="1">
    <source>
        <dbReference type="EMBL" id="TWF58283.1"/>
    </source>
</evidence>
<dbReference type="RefSeq" id="WP_145631176.1">
    <property type="nucleotide sequence ID" value="NZ_VIWP01000001.1"/>
</dbReference>
<dbReference type="EMBL" id="VIWP01000001">
    <property type="protein sequence ID" value="TWF58283.1"/>
    <property type="molecule type" value="Genomic_DNA"/>
</dbReference>
<organism evidence="1 2">
    <name type="scientific">Neorhizobium alkalisoli</name>
    <dbReference type="NCBI Taxonomy" id="528178"/>
    <lineage>
        <taxon>Bacteria</taxon>
        <taxon>Pseudomonadati</taxon>
        <taxon>Pseudomonadota</taxon>
        <taxon>Alphaproteobacteria</taxon>
        <taxon>Hyphomicrobiales</taxon>
        <taxon>Rhizobiaceae</taxon>
        <taxon>Rhizobium/Agrobacterium group</taxon>
        <taxon>Neorhizobium</taxon>
    </lineage>
</organism>
<proteinExistence type="predicted"/>
<evidence type="ECO:0000313" key="2">
    <source>
        <dbReference type="Proteomes" id="UP000320653"/>
    </source>
</evidence>
<dbReference type="OrthoDB" id="9802385at2"/>
<accession>A0A561R6Q7</accession>
<reference evidence="1 2" key="1">
    <citation type="submission" date="2019-06" db="EMBL/GenBank/DDBJ databases">
        <title>Sorghum-associated microbial communities from plants grown in Nebraska, USA.</title>
        <authorList>
            <person name="Schachtman D."/>
        </authorList>
    </citation>
    <scope>NUCLEOTIDE SEQUENCE [LARGE SCALE GENOMIC DNA]</scope>
    <source>
        <strain evidence="1 2">1225</strain>
    </source>
</reference>
<name>A0A561R6Q7_9HYPH</name>
<dbReference type="AlphaFoldDB" id="A0A561R6Q7"/>